<name>A0A1V2JNX1_PSEAZ</name>
<dbReference type="Proteomes" id="UP000188559">
    <property type="component" value="Unassembled WGS sequence"/>
</dbReference>
<dbReference type="AlphaFoldDB" id="A0A1V2JNX1"/>
<accession>A0A1V2JNX1</accession>
<feature type="domain" description="ATPase AAA-type core" evidence="1">
    <location>
        <begin position="518"/>
        <end position="630"/>
    </location>
</feature>
<feature type="domain" description="Rad50/SbcC-type AAA" evidence="2">
    <location>
        <begin position="339"/>
        <end position="438"/>
    </location>
</feature>
<evidence type="ECO:0000313" key="3">
    <source>
        <dbReference type="EMBL" id="ONH46860.1"/>
    </source>
</evidence>
<evidence type="ECO:0000259" key="1">
    <source>
        <dbReference type="Pfam" id="PF13304"/>
    </source>
</evidence>
<reference evidence="3 4" key="1">
    <citation type="submission" date="2016-10" db="EMBL/GenBank/DDBJ databases">
        <title>Pseudomonas lactis sp. nov. and Pseudomonas paralactis sp. nov., isolated from bovine raw milk.</title>
        <authorList>
            <person name="Von Neubeck M."/>
            <person name="Huptas C."/>
            <person name="Glueck C."/>
            <person name="Krewinkel M."/>
            <person name="Stoeckel M."/>
            <person name="Stressler T."/>
            <person name="Fischer L."/>
            <person name="Hinrichs J."/>
            <person name="Scherer S."/>
            <person name="Wenning M."/>
        </authorList>
    </citation>
    <scope>NUCLEOTIDE SEQUENCE [LARGE SCALE GENOMIC DNA]</scope>
    <source>
        <strain evidence="3 4">DSM 18862</strain>
    </source>
</reference>
<proteinExistence type="predicted"/>
<dbReference type="Gene3D" id="3.40.50.300">
    <property type="entry name" value="P-loop containing nucleotide triphosphate hydrolases"/>
    <property type="match status" value="1"/>
</dbReference>
<protein>
    <recommendedName>
        <fullName evidence="5">AAA+ ATPase domain-containing protein</fullName>
    </recommendedName>
</protein>
<dbReference type="GO" id="GO:0006302">
    <property type="term" value="P:double-strand break repair"/>
    <property type="evidence" value="ECO:0007669"/>
    <property type="project" value="InterPro"/>
</dbReference>
<sequence>MQFFDRKNEPAPRSLCGGQARAARHKLLRYFQLDPLERSQTRLSDNMMTLNGADTHAALARLFSGKCAFCETLTITEVYRFRPRSSATPEADNGHLYYTWLATAWENIYPICRRCIPRQREYFPVAGRRAPLPSIEQLTRFANKGEGLWGDYPIDEKTLLLDPCRNSSFDNHFLPSISGALIEMSRMGRATIEHFSLNRPQLVAARKAQLSGYRDALLIHGLPDLHLYQVDNASLFDFARMEFGGSWYLLCRQIIAHLSTIFGLELDDSRARIGHSFQLIFSNPQFENHREDLFEWLEGENISRLPIPEKNSPEATEPQQAVGVDKPVVPPPVYPVLRSIELNHFKSIEHLKLHLAQPSSEVLSGEVQQPAMLILGENATGKSSILEATALALSSVMTRKSLKLEAGEWVLDPKQLGALNQERLTSAQVRLSFDNGRQSVLDIDAGGWKPLRRSSKVPPVFAYGAFRQFRKHGGAYQPDHCITNLFHSDQLLPDPEPWLVNLASPGEFDDVARALRLILAVQEEFNVFIKSADGTQCLIVTRHADQESQTPLSQVSSGYRAVLAMACDIMRRLMDRTINPHYQSLENARAIVLIDEVEAHLHPRWKIQIMGALRAALPNVTFIVTSHDPLCVRGMHHREVVVVHRNGRTPDNNSRHSVRIEQLKDLPDITQLTVEQLLTSDFFSLASTDQPLMNLKLAKVADLLSASNAGEDLDADKEAVVALFKQQINDVLPVGSTEGQRLVQTAVAEFLQDRAKASSEKLKDLNVKAKAKIRAYLESF</sequence>
<dbReference type="Pfam" id="PF13476">
    <property type="entry name" value="AAA_23"/>
    <property type="match status" value="1"/>
</dbReference>
<dbReference type="EMBL" id="MNPV01000002">
    <property type="protein sequence ID" value="ONH46860.1"/>
    <property type="molecule type" value="Genomic_DNA"/>
</dbReference>
<evidence type="ECO:0000259" key="2">
    <source>
        <dbReference type="Pfam" id="PF13476"/>
    </source>
</evidence>
<gene>
    <name evidence="3" type="ORF">BLL37_08305</name>
</gene>
<dbReference type="GO" id="GO:0016887">
    <property type="term" value="F:ATP hydrolysis activity"/>
    <property type="evidence" value="ECO:0007669"/>
    <property type="project" value="InterPro"/>
</dbReference>
<organism evidence="3 4">
    <name type="scientific">Pseudomonas azotoformans</name>
    <dbReference type="NCBI Taxonomy" id="47878"/>
    <lineage>
        <taxon>Bacteria</taxon>
        <taxon>Pseudomonadati</taxon>
        <taxon>Pseudomonadota</taxon>
        <taxon>Gammaproteobacteria</taxon>
        <taxon>Pseudomonadales</taxon>
        <taxon>Pseudomonadaceae</taxon>
        <taxon>Pseudomonas</taxon>
    </lineage>
</organism>
<evidence type="ECO:0008006" key="5">
    <source>
        <dbReference type="Google" id="ProtNLM"/>
    </source>
</evidence>
<dbReference type="CDD" id="cd00267">
    <property type="entry name" value="ABC_ATPase"/>
    <property type="match status" value="1"/>
</dbReference>
<dbReference type="InterPro" id="IPR038729">
    <property type="entry name" value="Rad50/SbcC_AAA"/>
</dbReference>
<dbReference type="InterPro" id="IPR027417">
    <property type="entry name" value="P-loop_NTPase"/>
</dbReference>
<comment type="caution">
    <text evidence="3">The sequence shown here is derived from an EMBL/GenBank/DDBJ whole genome shotgun (WGS) entry which is preliminary data.</text>
</comment>
<dbReference type="Pfam" id="PF13304">
    <property type="entry name" value="AAA_21"/>
    <property type="match status" value="1"/>
</dbReference>
<keyword evidence="4" id="KW-1185">Reference proteome</keyword>
<evidence type="ECO:0000313" key="4">
    <source>
        <dbReference type="Proteomes" id="UP000188559"/>
    </source>
</evidence>
<dbReference type="PANTHER" id="PTHR43581:SF2">
    <property type="entry name" value="EXCINUCLEASE ATPASE SUBUNIT"/>
    <property type="match status" value="1"/>
</dbReference>
<dbReference type="SUPFAM" id="SSF52540">
    <property type="entry name" value="P-loop containing nucleoside triphosphate hydrolases"/>
    <property type="match status" value="1"/>
</dbReference>
<dbReference type="GO" id="GO:0005524">
    <property type="term" value="F:ATP binding"/>
    <property type="evidence" value="ECO:0007669"/>
    <property type="project" value="InterPro"/>
</dbReference>
<dbReference type="PANTHER" id="PTHR43581">
    <property type="entry name" value="ATP/GTP PHOSPHATASE"/>
    <property type="match status" value="1"/>
</dbReference>
<dbReference type="InterPro" id="IPR003959">
    <property type="entry name" value="ATPase_AAA_core"/>
</dbReference>
<dbReference type="InterPro" id="IPR051396">
    <property type="entry name" value="Bact_Antivir_Def_Nuclease"/>
</dbReference>